<evidence type="ECO:0000313" key="5">
    <source>
        <dbReference type="EMBL" id="TFF74943.1"/>
    </source>
</evidence>
<dbReference type="PANTHER" id="PTHR11092">
    <property type="entry name" value="SUGAR NUCLEOTIDE EPIMERASE RELATED"/>
    <property type="match status" value="1"/>
</dbReference>
<dbReference type="CDD" id="cd05242">
    <property type="entry name" value="SDR_a8"/>
    <property type="match status" value="1"/>
</dbReference>
<dbReference type="SUPFAM" id="SSF51735">
    <property type="entry name" value="NAD(P)-binding Rossmann-fold domains"/>
    <property type="match status" value="1"/>
</dbReference>
<accession>A0A5F0K6B1</accession>
<dbReference type="InterPro" id="IPR001509">
    <property type="entry name" value="Epimerase_deHydtase"/>
</dbReference>
<comment type="similarity">
    <text evidence="1">Belongs to the NAD(P)-dependent epimerase/dehydratase family. SDR39U1 subfamily.</text>
</comment>
<dbReference type="RefSeq" id="WP_134697021.1">
    <property type="nucleotide sequence ID" value="NZ_QORJ01000050.1"/>
</dbReference>
<dbReference type="AlphaFoldDB" id="A0A5F0K6B1"/>
<dbReference type="Gene3D" id="3.40.50.720">
    <property type="entry name" value="NAD(P)-binding Rossmann-like Domain"/>
    <property type="match status" value="1"/>
</dbReference>
<evidence type="ECO:0000313" key="7">
    <source>
        <dbReference type="Proteomes" id="UP000297914"/>
    </source>
</evidence>
<comment type="caution">
    <text evidence="5">The sequence shown here is derived from an EMBL/GenBank/DDBJ whole genome shotgun (WGS) entry which is preliminary data.</text>
</comment>
<dbReference type="InterPro" id="IPR036291">
    <property type="entry name" value="NAD(P)-bd_dom_sf"/>
</dbReference>
<dbReference type="Pfam" id="PF08338">
    <property type="entry name" value="DUF1731"/>
    <property type="match status" value="1"/>
</dbReference>
<dbReference type="InterPro" id="IPR010099">
    <property type="entry name" value="SDR39U1"/>
</dbReference>
<organism evidence="5 7">
    <name type="scientific">Aeromonas taiwanensis</name>
    <dbReference type="NCBI Taxonomy" id="633417"/>
    <lineage>
        <taxon>Bacteria</taxon>
        <taxon>Pseudomonadati</taxon>
        <taxon>Pseudomonadota</taxon>
        <taxon>Gammaproteobacteria</taxon>
        <taxon>Aeromonadales</taxon>
        <taxon>Aeromonadaceae</taxon>
        <taxon>Aeromonas</taxon>
    </lineage>
</organism>
<proteinExistence type="inferred from homology"/>
<dbReference type="NCBIfam" id="TIGR01777">
    <property type="entry name" value="yfcH"/>
    <property type="match status" value="1"/>
</dbReference>
<protein>
    <submittedName>
        <fullName evidence="5">TIGR01777 family protein</fullName>
    </submittedName>
</protein>
<dbReference type="Proteomes" id="UP000297914">
    <property type="component" value="Unassembled WGS sequence"/>
</dbReference>
<gene>
    <name evidence="4" type="ORF">DRM93_19040</name>
    <name evidence="5" type="ORF">DRM94_19040</name>
</gene>
<name>A0A5F0K6B1_9GAMM</name>
<dbReference type="InterPro" id="IPR013549">
    <property type="entry name" value="DUF1731"/>
</dbReference>
<feature type="domain" description="NAD-dependent epimerase/dehydratase" evidence="2">
    <location>
        <begin position="3"/>
        <end position="222"/>
    </location>
</feature>
<sequence>MKILITGGTGFIGRRLVAHLKVAHEVVVLTRQGSAAYELLGHDVTLLDSLDRLDHLNDVDIVINLAGEPIAAGRWSDARKQLLCNSRWLLTEQLVDLVKLSSTPPKLLLNASAIGWYGRQDDTPLDEQCQTPHDEFTHSLCQQWEQLALQARSPQTRVCILRIGLVLGMEGGALPRMLPPYRLGLGGPMGSGSQVMSWIHVQDLVRAMLFLIEHGECDGIFNGTAPQPVSNRQFSQALAATLHRPHLFFVPAPLLRLLMGEAADLLLTGQRVLPVRLQQAGFHFTYPDLPEALADLLRPRPGRP</sequence>
<evidence type="ECO:0000313" key="6">
    <source>
        <dbReference type="Proteomes" id="UP000297720"/>
    </source>
</evidence>
<evidence type="ECO:0000259" key="2">
    <source>
        <dbReference type="Pfam" id="PF01370"/>
    </source>
</evidence>
<dbReference type="PANTHER" id="PTHR11092:SF0">
    <property type="entry name" value="EPIMERASE FAMILY PROTEIN SDR39U1"/>
    <property type="match status" value="1"/>
</dbReference>
<evidence type="ECO:0000259" key="3">
    <source>
        <dbReference type="Pfam" id="PF08338"/>
    </source>
</evidence>
<dbReference type="EMBL" id="QORK01000053">
    <property type="protein sequence ID" value="TFF74943.1"/>
    <property type="molecule type" value="Genomic_DNA"/>
</dbReference>
<reference evidence="5 7" key="1">
    <citation type="submission" date="2018-06" db="EMBL/GenBank/DDBJ databases">
        <title>Occurrence of a novel blaKPC-2- and qnrS2- harbouring IncP6 plasmid from Aeromonas taiwanensis isolates recovered from the river sediments.</title>
        <authorList>
            <person name="Zheng B."/>
            <person name="Yu X."/>
            <person name="Xiao Y."/>
        </authorList>
    </citation>
    <scope>NUCLEOTIDE SEQUENCE [LARGE SCALE GENOMIC DNA]</scope>
    <source>
        <strain evidence="4 6">1713</strain>
        <strain evidence="5 7">198</strain>
    </source>
</reference>
<dbReference type="Pfam" id="PF01370">
    <property type="entry name" value="Epimerase"/>
    <property type="match status" value="1"/>
</dbReference>
<feature type="domain" description="DUF1731" evidence="3">
    <location>
        <begin position="250"/>
        <end position="296"/>
    </location>
</feature>
<dbReference type="Proteomes" id="UP000297720">
    <property type="component" value="Unassembled WGS sequence"/>
</dbReference>
<evidence type="ECO:0000313" key="4">
    <source>
        <dbReference type="EMBL" id="TFF71849.1"/>
    </source>
</evidence>
<dbReference type="EMBL" id="QORL01000053">
    <property type="protein sequence ID" value="TFF71849.1"/>
    <property type="molecule type" value="Genomic_DNA"/>
</dbReference>
<keyword evidence="6" id="KW-1185">Reference proteome</keyword>
<evidence type="ECO:0000256" key="1">
    <source>
        <dbReference type="ARBA" id="ARBA00009353"/>
    </source>
</evidence>
<dbReference type="OrthoDB" id="9801773at2"/>